<keyword evidence="3" id="KW-1185">Reference proteome</keyword>
<evidence type="ECO:0000313" key="2">
    <source>
        <dbReference type="EMBL" id="CAI2379385.1"/>
    </source>
</evidence>
<comment type="caution">
    <text evidence="2">The sequence shown here is derived from an EMBL/GenBank/DDBJ whole genome shotgun (WGS) entry which is preliminary data.</text>
</comment>
<dbReference type="GO" id="GO:0005634">
    <property type="term" value="C:nucleus"/>
    <property type="evidence" value="ECO:0007669"/>
    <property type="project" value="UniProtKB-SubCell"/>
</dbReference>
<organism evidence="2 3">
    <name type="scientific">Euplotes crassus</name>
    <dbReference type="NCBI Taxonomy" id="5936"/>
    <lineage>
        <taxon>Eukaryota</taxon>
        <taxon>Sar</taxon>
        <taxon>Alveolata</taxon>
        <taxon>Ciliophora</taxon>
        <taxon>Intramacronucleata</taxon>
        <taxon>Spirotrichea</taxon>
        <taxon>Hypotrichia</taxon>
        <taxon>Euplotida</taxon>
        <taxon>Euplotidae</taxon>
        <taxon>Moneuplotes</taxon>
    </lineage>
</organism>
<name>A0AAD2D466_EUPCR</name>
<feature type="compositionally biased region" description="Polar residues" evidence="1">
    <location>
        <begin position="79"/>
        <end position="94"/>
    </location>
</feature>
<dbReference type="EMBL" id="CAMPGE010021226">
    <property type="protein sequence ID" value="CAI2379385.1"/>
    <property type="molecule type" value="Genomic_DNA"/>
</dbReference>
<dbReference type="AlphaFoldDB" id="A0AAD2D466"/>
<evidence type="ECO:0000256" key="1">
    <source>
        <dbReference type="SAM" id="MobiDB-lite"/>
    </source>
</evidence>
<feature type="region of interest" description="Disordered" evidence="1">
    <location>
        <begin position="1"/>
        <end position="108"/>
    </location>
</feature>
<evidence type="ECO:0000313" key="3">
    <source>
        <dbReference type="Proteomes" id="UP001295684"/>
    </source>
</evidence>
<sequence>MDLDNNTSCLEPGQVQEEGGLNFDQNLQFNSENQENNPVKEDVQDEEPEYGEIREDRPYLGNLLEEESSDDPQDKPTRNENSQEYLKENPNQYSGHKRTHNEAQEEDLEEKKDLEILRNGCCKKCMKAFTKSKKSCICQVPKDDRRSHLPSSGCKFCGCNGCNPLDKGIQMIDIIQMNNFNSERNVQPPPYNPREEFALFLMRNSNLQEIGQLGLGYPRRTFSYIYGKPENDF</sequence>
<dbReference type="Proteomes" id="UP001295684">
    <property type="component" value="Unassembled WGS sequence"/>
</dbReference>
<protein>
    <submittedName>
        <fullName evidence="2">Uncharacterized protein</fullName>
    </submittedName>
</protein>
<feature type="compositionally biased region" description="Polar residues" evidence="1">
    <location>
        <begin position="23"/>
        <end position="37"/>
    </location>
</feature>
<reference evidence="2" key="1">
    <citation type="submission" date="2023-07" db="EMBL/GenBank/DDBJ databases">
        <authorList>
            <consortium name="AG Swart"/>
            <person name="Singh M."/>
            <person name="Singh A."/>
            <person name="Seah K."/>
            <person name="Emmerich C."/>
        </authorList>
    </citation>
    <scope>NUCLEOTIDE SEQUENCE</scope>
    <source>
        <strain evidence="2">DP1</strain>
    </source>
</reference>
<proteinExistence type="predicted"/>
<gene>
    <name evidence="2" type="ORF">ECRASSUSDP1_LOCUS20795</name>
</gene>
<accession>A0AAD2D466</accession>